<sequence>MSQSAYITLVQGSAAAEVTLDDVKDRLGRYRDQTELTGRQLDWNYAEAAFPYSVESKPGEEDRWFYLKGKTPAYRFILFGTGARPENDGGAPFIQVVLPDGATHGDKSKANELCKWLGKQLLAEVKLFNGRTIYYNPRK</sequence>
<dbReference type="InterPro" id="IPR036294">
    <property type="entry name" value="Rbstp2229-like_sf"/>
</dbReference>
<dbReference type="RefSeq" id="WP_185127238.1">
    <property type="nucleotide sequence ID" value="NZ_JACJVO010000002.1"/>
</dbReference>
<dbReference type="Proteomes" id="UP000564644">
    <property type="component" value="Unassembled WGS sequence"/>
</dbReference>
<dbReference type="Gene3D" id="3.30.310.120">
    <property type="entry name" value="Rbstp2229 like protein"/>
    <property type="match status" value="1"/>
</dbReference>
<dbReference type="Pfam" id="PF08968">
    <property type="entry name" value="DUF1885"/>
    <property type="match status" value="1"/>
</dbReference>
<dbReference type="InterPro" id="IPR015062">
    <property type="entry name" value="DUF1885"/>
</dbReference>
<organism evidence="1 2">
    <name type="scientific">Cohnella zeiphila</name>
    <dbReference type="NCBI Taxonomy" id="2761120"/>
    <lineage>
        <taxon>Bacteria</taxon>
        <taxon>Bacillati</taxon>
        <taxon>Bacillota</taxon>
        <taxon>Bacilli</taxon>
        <taxon>Bacillales</taxon>
        <taxon>Paenibacillaceae</taxon>
        <taxon>Cohnella</taxon>
    </lineage>
</organism>
<evidence type="ECO:0000313" key="1">
    <source>
        <dbReference type="EMBL" id="MBB6729560.1"/>
    </source>
</evidence>
<comment type="caution">
    <text evidence="1">The sequence shown here is derived from an EMBL/GenBank/DDBJ whole genome shotgun (WGS) entry which is preliminary data.</text>
</comment>
<reference evidence="1 2" key="1">
    <citation type="submission" date="2020-08" db="EMBL/GenBank/DDBJ databases">
        <title>Cohnella phylogeny.</title>
        <authorList>
            <person name="Dunlap C."/>
        </authorList>
    </citation>
    <scope>NUCLEOTIDE SEQUENCE [LARGE SCALE GENOMIC DNA]</scope>
    <source>
        <strain evidence="1 2">CBP 2801</strain>
    </source>
</reference>
<dbReference type="EMBL" id="JACJVO010000002">
    <property type="protein sequence ID" value="MBB6729560.1"/>
    <property type="molecule type" value="Genomic_DNA"/>
</dbReference>
<name>A0A7X0SGH2_9BACL</name>
<gene>
    <name evidence="1" type="ORF">H7C18_01440</name>
</gene>
<proteinExistence type="predicted"/>
<keyword evidence="2" id="KW-1185">Reference proteome</keyword>
<dbReference type="Gene3D" id="1.20.5.850">
    <property type="entry name" value="Rbstp2229 protein"/>
    <property type="match status" value="1"/>
</dbReference>
<dbReference type="AlphaFoldDB" id="A0A7X0SGH2"/>
<dbReference type="SUPFAM" id="SSF111171">
    <property type="entry name" value="Rbstp2229 protein"/>
    <property type="match status" value="1"/>
</dbReference>
<protein>
    <submittedName>
        <fullName evidence="1">DUF1885 family protein</fullName>
    </submittedName>
</protein>
<evidence type="ECO:0000313" key="2">
    <source>
        <dbReference type="Proteomes" id="UP000564644"/>
    </source>
</evidence>
<accession>A0A7X0SGH2</accession>